<dbReference type="AlphaFoldDB" id="A0A443SUF4"/>
<protein>
    <submittedName>
        <fullName evidence="8">Uncharacterized protein</fullName>
    </submittedName>
</protein>
<feature type="transmembrane region" description="Helical" evidence="7">
    <location>
        <begin position="142"/>
        <end position="163"/>
    </location>
</feature>
<dbReference type="STRING" id="299467.A0A443SUF4"/>
<feature type="region of interest" description="Disordered" evidence="6">
    <location>
        <begin position="273"/>
        <end position="312"/>
    </location>
</feature>
<evidence type="ECO:0000313" key="8">
    <source>
        <dbReference type="EMBL" id="RWS31148.1"/>
    </source>
</evidence>
<dbReference type="PANTHER" id="PTHR31815">
    <property type="entry name" value="AGAP005329-PA"/>
    <property type="match status" value="1"/>
</dbReference>
<sequence length="312" mass="32792">MNSAAVIGRQLRQQQTGGRTSGPLVPPQQPGKGRPRTPSHNPQRPYSPAPASYHQYPSPHPAAHGGKDSKKKQQQPEEPRIRCTWHCFCVALKALSGGIVLLVAGTVMSVVGFVAEANHVKQQQVSGANVTEVGEHIRNLTFAGPVIMGLGGIVIVAALVLTFEVRDTLGVKVQPSKPDKPAVMADTANTANQGNNRKNTIASISSGLKSADAESAVQKGAVLAECESLPNNSGKPKPTALTLPLAVLSDLSHEPISGFSKDRLQETIHETVFSETASGSNGVPGTLSSAGSGRSAPQQQWDHIQSSLESKH</sequence>
<evidence type="ECO:0000256" key="5">
    <source>
        <dbReference type="ARBA" id="ARBA00023136"/>
    </source>
</evidence>
<dbReference type="EMBL" id="NCKV01000258">
    <property type="protein sequence ID" value="RWS31148.1"/>
    <property type="molecule type" value="Genomic_DNA"/>
</dbReference>
<evidence type="ECO:0000313" key="9">
    <source>
        <dbReference type="Proteomes" id="UP000288716"/>
    </source>
</evidence>
<feature type="region of interest" description="Disordered" evidence="6">
    <location>
        <begin position="1"/>
        <end position="77"/>
    </location>
</feature>
<gene>
    <name evidence="8" type="ORF">B4U80_00730</name>
</gene>
<feature type="transmembrane region" description="Helical" evidence="7">
    <location>
        <begin position="90"/>
        <end position="115"/>
    </location>
</feature>
<evidence type="ECO:0000256" key="2">
    <source>
        <dbReference type="ARBA" id="ARBA00005308"/>
    </source>
</evidence>
<name>A0A443SUF4_9ACAR</name>
<keyword evidence="5 7" id="KW-0472">Membrane</keyword>
<dbReference type="VEuPathDB" id="VectorBase:LDEU000891"/>
<comment type="caution">
    <text evidence="8">The sequence shown here is derived from an EMBL/GenBank/DDBJ whole genome shotgun (WGS) entry which is preliminary data.</text>
</comment>
<evidence type="ECO:0000256" key="4">
    <source>
        <dbReference type="ARBA" id="ARBA00022989"/>
    </source>
</evidence>
<feature type="region of interest" description="Disordered" evidence="6">
    <location>
        <begin position="175"/>
        <end position="198"/>
    </location>
</feature>
<dbReference type="InterPro" id="IPR018787">
    <property type="entry name" value="DUF2371_TMEM200"/>
</dbReference>
<evidence type="ECO:0000256" key="6">
    <source>
        <dbReference type="SAM" id="MobiDB-lite"/>
    </source>
</evidence>
<dbReference type="OrthoDB" id="9994280at2759"/>
<keyword evidence="4 7" id="KW-1133">Transmembrane helix</keyword>
<evidence type="ECO:0000256" key="1">
    <source>
        <dbReference type="ARBA" id="ARBA00004141"/>
    </source>
</evidence>
<organism evidence="8 9">
    <name type="scientific">Leptotrombidium deliense</name>
    <dbReference type="NCBI Taxonomy" id="299467"/>
    <lineage>
        <taxon>Eukaryota</taxon>
        <taxon>Metazoa</taxon>
        <taxon>Ecdysozoa</taxon>
        <taxon>Arthropoda</taxon>
        <taxon>Chelicerata</taxon>
        <taxon>Arachnida</taxon>
        <taxon>Acari</taxon>
        <taxon>Acariformes</taxon>
        <taxon>Trombidiformes</taxon>
        <taxon>Prostigmata</taxon>
        <taxon>Anystina</taxon>
        <taxon>Parasitengona</taxon>
        <taxon>Trombiculoidea</taxon>
        <taxon>Trombiculidae</taxon>
        <taxon>Leptotrombidium</taxon>
    </lineage>
</organism>
<evidence type="ECO:0000256" key="7">
    <source>
        <dbReference type="SAM" id="Phobius"/>
    </source>
</evidence>
<evidence type="ECO:0000256" key="3">
    <source>
        <dbReference type="ARBA" id="ARBA00022692"/>
    </source>
</evidence>
<comment type="similarity">
    <text evidence="2">Belongs to the TMEM200 family.</text>
</comment>
<dbReference type="GO" id="GO:0016020">
    <property type="term" value="C:membrane"/>
    <property type="evidence" value="ECO:0007669"/>
    <property type="project" value="UniProtKB-SubCell"/>
</dbReference>
<accession>A0A443SUF4</accession>
<dbReference type="PANTHER" id="PTHR31815:SF1">
    <property type="entry name" value="TRANSMEMBRANE PROTEIN 200C"/>
    <property type="match status" value="1"/>
</dbReference>
<comment type="subcellular location">
    <subcellularLocation>
        <location evidence="1">Membrane</location>
        <topology evidence="1">Multi-pass membrane protein</topology>
    </subcellularLocation>
</comment>
<feature type="compositionally biased region" description="Polar residues" evidence="6">
    <location>
        <begin position="187"/>
        <end position="198"/>
    </location>
</feature>
<keyword evidence="3 7" id="KW-0812">Transmembrane</keyword>
<reference evidence="8 9" key="1">
    <citation type="journal article" date="2018" name="Gigascience">
        <title>Genomes of trombidid mites reveal novel predicted allergens and laterally-transferred genes associated with secondary metabolism.</title>
        <authorList>
            <person name="Dong X."/>
            <person name="Chaisiri K."/>
            <person name="Xia D."/>
            <person name="Armstrong S.D."/>
            <person name="Fang Y."/>
            <person name="Donnelly M.J."/>
            <person name="Kadowaki T."/>
            <person name="McGarry J.W."/>
            <person name="Darby A.C."/>
            <person name="Makepeace B.L."/>
        </authorList>
    </citation>
    <scope>NUCLEOTIDE SEQUENCE [LARGE SCALE GENOMIC DNA]</scope>
    <source>
        <strain evidence="8">UoL-UT</strain>
    </source>
</reference>
<proteinExistence type="inferred from homology"/>
<dbReference type="Proteomes" id="UP000288716">
    <property type="component" value="Unassembled WGS sequence"/>
</dbReference>
<feature type="compositionally biased region" description="Low complexity" evidence="6">
    <location>
        <begin position="8"/>
        <end position="22"/>
    </location>
</feature>
<keyword evidence="9" id="KW-1185">Reference proteome</keyword>